<keyword evidence="2" id="KW-0812">Transmembrane</keyword>
<dbReference type="EMBL" id="JACSQV010000008">
    <property type="protein sequence ID" value="MBD7918791.1"/>
    <property type="molecule type" value="Genomic_DNA"/>
</dbReference>
<name>A0ABR8QED6_9CELL</name>
<protein>
    <recommendedName>
        <fullName evidence="5">Integral membrane protein</fullName>
    </recommendedName>
</protein>
<reference evidence="3 4" key="1">
    <citation type="submission" date="2020-08" db="EMBL/GenBank/DDBJ databases">
        <title>A Genomic Blueprint of the Chicken Gut Microbiome.</title>
        <authorList>
            <person name="Gilroy R."/>
            <person name="Ravi A."/>
            <person name="Getino M."/>
            <person name="Pursley I."/>
            <person name="Horton D.L."/>
            <person name="Alikhan N.-F."/>
            <person name="Baker D."/>
            <person name="Gharbi K."/>
            <person name="Hall N."/>
            <person name="Watson M."/>
            <person name="Adriaenssens E.M."/>
            <person name="Foster-Nyarko E."/>
            <person name="Jarju S."/>
            <person name="Secka A."/>
            <person name="Antonio M."/>
            <person name="Oren A."/>
            <person name="Chaudhuri R."/>
            <person name="La Ragione R.M."/>
            <person name="Hildebrand F."/>
            <person name="Pallen M.J."/>
        </authorList>
    </citation>
    <scope>NUCLEOTIDE SEQUENCE [LARGE SCALE GENOMIC DNA]</scope>
    <source>
        <strain evidence="3 4">Sa3CUA2</strain>
    </source>
</reference>
<evidence type="ECO:0000256" key="1">
    <source>
        <dbReference type="SAM" id="MobiDB-lite"/>
    </source>
</evidence>
<evidence type="ECO:0000313" key="3">
    <source>
        <dbReference type="EMBL" id="MBD7918791.1"/>
    </source>
</evidence>
<feature type="transmembrane region" description="Helical" evidence="2">
    <location>
        <begin position="6"/>
        <end position="23"/>
    </location>
</feature>
<dbReference type="RefSeq" id="WP_191783282.1">
    <property type="nucleotide sequence ID" value="NZ_JACSQV010000008.1"/>
</dbReference>
<gene>
    <name evidence="3" type="ORF">H9657_10960</name>
</gene>
<feature type="transmembrane region" description="Helical" evidence="2">
    <location>
        <begin position="88"/>
        <end position="106"/>
    </location>
</feature>
<feature type="region of interest" description="Disordered" evidence="1">
    <location>
        <begin position="117"/>
        <end position="146"/>
    </location>
</feature>
<sequence length="146" mass="15650">MNATVLTYLVYIAASVALTIWVARTLTRNGDVFLVDVFHGDEKIAAATNQLLVVGFYLVNLGFVALNLRVSAPVLSTQLAIEALASKLGAVALLLGIFHLVNVFVLSQVRRRRTAPAQPQGPYTVAGQHQRPWTGPSYGAPTPPQG</sequence>
<evidence type="ECO:0000256" key="2">
    <source>
        <dbReference type="SAM" id="Phobius"/>
    </source>
</evidence>
<dbReference type="Proteomes" id="UP000604241">
    <property type="component" value="Unassembled WGS sequence"/>
</dbReference>
<organism evidence="3 4">
    <name type="scientific">Cellulomonas avistercoris</name>
    <dbReference type="NCBI Taxonomy" id="2762242"/>
    <lineage>
        <taxon>Bacteria</taxon>
        <taxon>Bacillati</taxon>
        <taxon>Actinomycetota</taxon>
        <taxon>Actinomycetes</taxon>
        <taxon>Micrococcales</taxon>
        <taxon>Cellulomonadaceae</taxon>
        <taxon>Cellulomonas</taxon>
    </lineage>
</organism>
<comment type="caution">
    <text evidence="3">The sequence shown here is derived from an EMBL/GenBank/DDBJ whole genome shotgun (WGS) entry which is preliminary data.</text>
</comment>
<keyword evidence="4" id="KW-1185">Reference proteome</keyword>
<feature type="transmembrane region" description="Helical" evidence="2">
    <location>
        <begin position="44"/>
        <end position="68"/>
    </location>
</feature>
<evidence type="ECO:0000313" key="4">
    <source>
        <dbReference type="Proteomes" id="UP000604241"/>
    </source>
</evidence>
<proteinExistence type="predicted"/>
<evidence type="ECO:0008006" key="5">
    <source>
        <dbReference type="Google" id="ProtNLM"/>
    </source>
</evidence>
<keyword evidence="2" id="KW-1133">Transmembrane helix</keyword>
<accession>A0ABR8QED6</accession>
<keyword evidence="2" id="KW-0472">Membrane</keyword>